<evidence type="ECO:0000313" key="1">
    <source>
        <dbReference type="EMBL" id="MFB9465830.1"/>
    </source>
</evidence>
<keyword evidence="2" id="KW-1185">Reference proteome</keyword>
<keyword evidence="1" id="KW-0808">Transferase</keyword>
<accession>A0ABV5N6A9</accession>
<gene>
    <name evidence="1" type="ORF">ACFF45_24760</name>
</gene>
<keyword evidence="1" id="KW-0418">Kinase</keyword>
<dbReference type="GO" id="GO:0016301">
    <property type="term" value="F:kinase activity"/>
    <property type="evidence" value="ECO:0007669"/>
    <property type="project" value="UniProtKB-KW"/>
</dbReference>
<dbReference type="InterPro" id="IPR027417">
    <property type="entry name" value="P-loop_NTPase"/>
</dbReference>
<organism evidence="1 2">
    <name type="scientific">Streptomyces cinereospinus</name>
    <dbReference type="NCBI Taxonomy" id="285561"/>
    <lineage>
        <taxon>Bacteria</taxon>
        <taxon>Bacillati</taxon>
        <taxon>Actinomycetota</taxon>
        <taxon>Actinomycetes</taxon>
        <taxon>Kitasatosporales</taxon>
        <taxon>Streptomycetaceae</taxon>
        <taxon>Streptomyces</taxon>
    </lineage>
</organism>
<sequence>MGRQGVLLYGPPAAGKDTVTAALAALDPRYVPFARLKIGSGRTRGYRMGTPEQLKEMEALGQVLYRNDRYGNTYVVDQLGLRDATADGQVPLIHLGQIVGLQTVADGFPARWWRVLLWCPREITEQRSAARGDGDTPARLEAWDATERDLAEQPGAVWDLTVHTALVSPQEAAAQIHALVSARG</sequence>
<dbReference type="SUPFAM" id="SSF52540">
    <property type="entry name" value="P-loop containing nucleoside triphosphate hydrolases"/>
    <property type="match status" value="1"/>
</dbReference>
<dbReference type="EMBL" id="JBHMCY010000054">
    <property type="protein sequence ID" value="MFB9465830.1"/>
    <property type="molecule type" value="Genomic_DNA"/>
</dbReference>
<evidence type="ECO:0000313" key="2">
    <source>
        <dbReference type="Proteomes" id="UP001589709"/>
    </source>
</evidence>
<dbReference type="RefSeq" id="WP_381348649.1">
    <property type="nucleotide sequence ID" value="NZ_JBHMCY010000054.1"/>
</dbReference>
<dbReference type="Proteomes" id="UP001589709">
    <property type="component" value="Unassembled WGS sequence"/>
</dbReference>
<protein>
    <submittedName>
        <fullName evidence="1">Guanylate kinase</fullName>
    </submittedName>
</protein>
<proteinExistence type="predicted"/>
<dbReference type="Gene3D" id="3.40.50.300">
    <property type="entry name" value="P-loop containing nucleotide triphosphate hydrolases"/>
    <property type="match status" value="1"/>
</dbReference>
<comment type="caution">
    <text evidence="1">The sequence shown here is derived from an EMBL/GenBank/DDBJ whole genome shotgun (WGS) entry which is preliminary data.</text>
</comment>
<reference evidence="1 2" key="1">
    <citation type="submission" date="2024-09" db="EMBL/GenBank/DDBJ databases">
        <authorList>
            <person name="Sun Q."/>
            <person name="Mori K."/>
        </authorList>
    </citation>
    <scope>NUCLEOTIDE SEQUENCE [LARGE SCALE GENOMIC DNA]</scope>
    <source>
        <strain evidence="1 2">JCM 6917</strain>
    </source>
</reference>
<name>A0ABV5N6A9_9ACTN</name>